<evidence type="ECO:0000313" key="2">
    <source>
        <dbReference type="EMBL" id="ANL84161.1"/>
    </source>
</evidence>
<dbReference type="AlphaFoldDB" id="A0A192T8H0"/>
<dbReference type="InterPro" id="IPR018687">
    <property type="entry name" value="DUF2177_membr"/>
</dbReference>
<feature type="transmembrane region" description="Helical" evidence="1">
    <location>
        <begin position="111"/>
        <end position="132"/>
    </location>
</feature>
<accession>A0A192T8H0</accession>
<feature type="transmembrane region" description="Helical" evidence="1">
    <location>
        <begin position="71"/>
        <end position="91"/>
    </location>
</feature>
<reference evidence="3 5" key="2">
    <citation type="submission" date="2020-11" db="EMBL/GenBank/DDBJ databases">
        <title>Indigenous Rhizobia Nodulating Common beans in Western Kenya.</title>
        <authorList>
            <person name="Wekesa C.S."/>
            <person name="Oelmueller R."/>
            <person name="Furch A.C."/>
        </authorList>
    </citation>
    <scope>NUCLEOTIDE SEQUENCE [LARGE SCALE GENOMIC DNA]</scope>
    <source>
        <strain evidence="5">BS3</strain>
        <strain evidence="3">S3</strain>
    </source>
</reference>
<dbReference type="Proteomes" id="UP000540266">
    <property type="component" value="Chromosome"/>
</dbReference>
<keyword evidence="1" id="KW-0472">Membrane</keyword>
<dbReference type="RefSeq" id="WP_012483242.1">
    <property type="nucleotide sequence ID" value="NZ_CP013522.1"/>
</dbReference>
<proteinExistence type="predicted"/>
<reference evidence="2 4" key="1">
    <citation type="submission" date="2015-11" db="EMBL/GenBank/DDBJ databases">
        <title>The limits of bacterial species coexistence and the symbiotic plasmid transference in sympatric Rhizobium populations.</title>
        <authorList>
            <person name="Perez-Carrascal O.M."/>
            <person name="VanInsberghe D."/>
            <person name="Juarez S."/>
            <person name="Polz M.F."/>
            <person name="Vinuesa P."/>
            <person name="Gonzalez V."/>
        </authorList>
    </citation>
    <scope>NUCLEOTIDE SEQUENCE [LARGE SCALE GENOMIC DNA]</scope>
    <source>
        <strain evidence="2 4">N771</strain>
    </source>
</reference>
<sequence length="133" mass="13829">MKTALFAYAGSLLSLLVCDGIWLGLVARSFYRDQLGALMLPSPNLAVAALFYLFFAAAVVVLAVQPALSAGSIATALVHGAILGLTAYGTYDITSLATLRNWPLAMSLVDMAWGTLLTALTAAGGYIAARIFG</sequence>
<evidence type="ECO:0000313" key="3">
    <source>
        <dbReference type="EMBL" id="QPK07377.1"/>
    </source>
</evidence>
<evidence type="ECO:0000313" key="4">
    <source>
        <dbReference type="Proteomes" id="UP000078551"/>
    </source>
</evidence>
<organism evidence="3 5">
    <name type="scientific">Rhizobium phaseoli</name>
    <dbReference type="NCBI Taxonomy" id="396"/>
    <lineage>
        <taxon>Bacteria</taxon>
        <taxon>Pseudomonadati</taxon>
        <taxon>Pseudomonadota</taxon>
        <taxon>Alphaproteobacteria</taxon>
        <taxon>Hyphomicrobiales</taxon>
        <taxon>Rhizobiaceae</taxon>
        <taxon>Rhizobium/Agrobacterium group</taxon>
        <taxon>Rhizobium</taxon>
    </lineage>
</organism>
<keyword evidence="1" id="KW-0812">Transmembrane</keyword>
<dbReference type="EMBL" id="CP013568">
    <property type="protein sequence ID" value="ANL84161.1"/>
    <property type="molecule type" value="Genomic_DNA"/>
</dbReference>
<dbReference type="Pfam" id="PF09945">
    <property type="entry name" value="DUF2177"/>
    <property type="match status" value="1"/>
</dbReference>
<keyword evidence="1" id="KW-1133">Transmembrane helix</keyword>
<dbReference type="STRING" id="396.AMC85_CH01421"/>
<feature type="transmembrane region" description="Helical" evidence="1">
    <location>
        <begin position="44"/>
        <end position="64"/>
    </location>
</feature>
<evidence type="ECO:0000313" key="5">
    <source>
        <dbReference type="Proteomes" id="UP000540266"/>
    </source>
</evidence>
<evidence type="ECO:0000256" key="1">
    <source>
        <dbReference type="SAM" id="Phobius"/>
    </source>
</evidence>
<dbReference type="GeneID" id="45956760"/>
<name>A0A192T8H0_9HYPH</name>
<gene>
    <name evidence="2" type="ORF">AMC81_CH01354</name>
    <name evidence="3" type="ORF">HER27_012825</name>
</gene>
<dbReference type="Proteomes" id="UP000078551">
    <property type="component" value="Chromosome"/>
</dbReference>
<dbReference type="EMBL" id="CP064931">
    <property type="protein sequence ID" value="QPK07377.1"/>
    <property type="molecule type" value="Genomic_DNA"/>
</dbReference>
<keyword evidence="4" id="KW-1185">Reference proteome</keyword>
<protein>
    <submittedName>
        <fullName evidence="3">DUF2177 family protein</fullName>
    </submittedName>
</protein>